<dbReference type="EMBL" id="ML979013">
    <property type="protein sequence ID" value="KAF1922932.1"/>
    <property type="molecule type" value="Genomic_DNA"/>
</dbReference>
<feature type="transmembrane region" description="Helical" evidence="5">
    <location>
        <begin position="182"/>
        <end position="200"/>
    </location>
</feature>
<evidence type="ECO:0000256" key="1">
    <source>
        <dbReference type="ARBA" id="ARBA00004141"/>
    </source>
</evidence>
<dbReference type="GO" id="GO:0000324">
    <property type="term" value="C:fungal-type vacuole"/>
    <property type="evidence" value="ECO:0007669"/>
    <property type="project" value="TreeGrafter"/>
</dbReference>
<dbReference type="Pfam" id="PF04479">
    <property type="entry name" value="RTA1"/>
    <property type="match status" value="2"/>
</dbReference>
<organism evidence="6 7">
    <name type="scientific">Didymella exigua CBS 183.55</name>
    <dbReference type="NCBI Taxonomy" id="1150837"/>
    <lineage>
        <taxon>Eukaryota</taxon>
        <taxon>Fungi</taxon>
        <taxon>Dikarya</taxon>
        <taxon>Ascomycota</taxon>
        <taxon>Pezizomycotina</taxon>
        <taxon>Dothideomycetes</taxon>
        <taxon>Pleosporomycetidae</taxon>
        <taxon>Pleosporales</taxon>
        <taxon>Pleosporineae</taxon>
        <taxon>Didymellaceae</taxon>
        <taxon>Didymella</taxon>
    </lineage>
</organism>
<evidence type="ECO:0000256" key="5">
    <source>
        <dbReference type="SAM" id="Phobius"/>
    </source>
</evidence>
<dbReference type="PANTHER" id="PTHR31465">
    <property type="entry name" value="PROTEIN RTA1-RELATED"/>
    <property type="match status" value="1"/>
</dbReference>
<feature type="transmembrane region" description="Helical" evidence="5">
    <location>
        <begin position="139"/>
        <end position="162"/>
    </location>
</feature>
<dbReference type="AlphaFoldDB" id="A0A6A5R5F1"/>
<proteinExistence type="predicted"/>
<evidence type="ECO:0000256" key="2">
    <source>
        <dbReference type="ARBA" id="ARBA00022692"/>
    </source>
</evidence>
<dbReference type="Proteomes" id="UP000800082">
    <property type="component" value="Unassembled WGS sequence"/>
</dbReference>
<protein>
    <recommendedName>
        <fullName evidence="8">RTA1-domain-containing protein</fullName>
    </recommendedName>
</protein>
<reference evidence="6" key="1">
    <citation type="journal article" date="2020" name="Stud. Mycol.">
        <title>101 Dothideomycetes genomes: a test case for predicting lifestyles and emergence of pathogens.</title>
        <authorList>
            <person name="Haridas S."/>
            <person name="Albert R."/>
            <person name="Binder M."/>
            <person name="Bloem J."/>
            <person name="Labutti K."/>
            <person name="Salamov A."/>
            <person name="Andreopoulos B."/>
            <person name="Baker S."/>
            <person name="Barry K."/>
            <person name="Bills G."/>
            <person name="Bluhm B."/>
            <person name="Cannon C."/>
            <person name="Castanera R."/>
            <person name="Culley D."/>
            <person name="Daum C."/>
            <person name="Ezra D."/>
            <person name="Gonzalez J."/>
            <person name="Henrissat B."/>
            <person name="Kuo A."/>
            <person name="Liang C."/>
            <person name="Lipzen A."/>
            <person name="Lutzoni F."/>
            <person name="Magnuson J."/>
            <person name="Mondo S."/>
            <person name="Nolan M."/>
            <person name="Ohm R."/>
            <person name="Pangilinan J."/>
            <person name="Park H.-J."/>
            <person name="Ramirez L."/>
            <person name="Alfaro M."/>
            <person name="Sun H."/>
            <person name="Tritt A."/>
            <person name="Yoshinaga Y."/>
            <person name="Zwiers L.-H."/>
            <person name="Turgeon B."/>
            <person name="Goodwin S."/>
            <person name="Spatafora J."/>
            <person name="Crous P."/>
            <person name="Grigoriev I."/>
        </authorList>
    </citation>
    <scope>NUCLEOTIDE SEQUENCE</scope>
    <source>
        <strain evidence="6">CBS 183.55</strain>
    </source>
</reference>
<keyword evidence="3 5" id="KW-1133">Transmembrane helix</keyword>
<dbReference type="RefSeq" id="XP_033443185.1">
    <property type="nucleotide sequence ID" value="XM_033590345.1"/>
</dbReference>
<dbReference type="GeneID" id="54348009"/>
<evidence type="ECO:0000313" key="6">
    <source>
        <dbReference type="EMBL" id="KAF1922932.1"/>
    </source>
</evidence>
<name>A0A6A5R5F1_9PLEO</name>
<sequence>MASRPQGATQGYINPNWPPPGEDGDAVIIIYGYTPKFALYIFALVLFFTLGLGNGWQVSKYRTWYFSTMLVGTVFEIIGYIARGLSAKRNPYKVSYFVIQYFFIVVEPVFFAAAIYTVLSILIRATPDGTRHAPLRPKLILWTFITCDVIATVIQILGAVLIGVAYSNRRDPTRLITPSSKVFYASFWLAVLSIYLRICFRLAETAQGLAGELQSREVYFGTL</sequence>
<feature type="transmembrane region" description="Helical" evidence="5">
    <location>
        <begin position="37"/>
        <end position="56"/>
    </location>
</feature>
<keyword evidence="4 5" id="KW-0472">Membrane</keyword>
<feature type="transmembrane region" description="Helical" evidence="5">
    <location>
        <begin position="94"/>
        <end position="119"/>
    </location>
</feature>
<evidence type="ECO:0000256" key="4">
    <source>
        <dbReference type="ARBA" id="ARBA00023136"/>
    </source>
</evidence>
<accession>A0A6A5R5F1</accession>
<feature type="transmembrane region" description="Helical" evidence="5">
    <location>
        <begin position="63"/>
        <end position="82"/>
    </location>
</feature>
<keyword evidence="2 5" id="KW-0812">Transmembrane</keyword>
<dbReference type="PANTHER" id="PTHR31465:SF1">
    <property type="entry name" value="PROTEIN RTA1-RELATED"/>
    <property type="match status" value="1"/>
</dbReference>
<evidence type="ECO:0008006" key="8">
    <source>
        <dbReference type="Google" id="ProtNLM"/>
    </source>
</evidence>
<dbReference type="GO" id="GO:0005886">
    <property type="term" value="C:plasma membrane"/>
    <property type="evidence" value="ECO:0007669"/>
    <property type="project" value="TreeGrafter"/>
</dbReference>
<evidence type="ECO:0000313" key="7">
    <source>
        <dbReference type="Proteomes" id="UP000800082"/>
    </source>
</evidence>
<dbReference type="InterPro" id="IPR007568">
    <property type="entry name" value="RTA1"/>
</dbReference>
<keyword evidence="7" id="KW-1185">Reference proteome</keyword>
<dbReference type="OrthoDB" id="4521223at2759"/>
<evidence type="ECO:0000256" key="3">
    <source>
        <dbReference type="ARBA" id="ARBA00022989"/>
    </source>
</evidence>
<comment type="subcellular location">
    <subcellularLocation>
        <location evidence="1">Membrane</location>
        <topology evidence="1">Multi-pass membrane protein</topology>
    </subcellularLocation>
</comment>
<gene>
    <name evidence="6" type="ORF">M421DRAFT_408236</name>
</gene>